<reference evidence="3" key="1">
    <citation type="submission" date="2022-11" db="UniProtKB">
        <authorList>
            <consortium name="WormBaseParasite"/>
        </authorList>
    </citation>
    <scope>IDENTIFICATION</scope>
</reference>
<evidence type="ECO:0000313" key="2">
    <source>
        <dbReference type="Proteomes" id="UP000887540"/>
    </source>
</evidence>
<dbReference type="Proteomes" id="UP000887540">
    <property type="component" value="Unplaced"/>
</dbReference>
<keyword evidence="2" id="KW-1185">Reference proteome</keyword>
<feature type="domain" description="WAPL" evidence="1">
    <location>
        <begin position="1"/>
        <end position="51"/>
    </location>
</feature>
<dbReference type="WBParaSite" id="ACRNAN_scaffold33638.g15921.t1">
    <property type="protein sequence ID" value="ACRNAN_scaffold33638.g15921.t1"/>
    <property type="gene ID" value="ACRNAN_scaffold33638.g15921"/>
</dbReference>
<dbReference type="PROSITE" id="PS51271">
    <property type="entry name" value="WAPL"/>
    <property type="match status" value="1"/>
</dbReference>
<dbReference type="InterPro" id="IPR012502">
    <property type="entry name" value="WAPL_dom"/>
</dbReference>
<sequence length="51" mass="5855">MKIPVYDENSKTSEEVPSLEAFTKLFLKHESAAKTIDEELDNDLDMEIIPE</sequence>
<name>A0A914DPE3_9BILA</name>
<accession>A0A914DPE3</accession>
<protein>
    <submittedName>
        <fullName evidence="3">WAPL domain-containing protein</fullName>
    </submittedName>
</protein>
<proteinExistence type="predicted"/>
<organism evidence="2 3">
    <name type="scientific">Acrobeloides nanus</name>
    <dbReference type="NCBI Taxonomy" id="290746"/>
    <lineage>
        <taxon>Eukaryota</taxon>
        <taxon>Metazoa</taxon>
        <taxon>Ecdysozoa</taxon>
        <taxon>Nematoda</taxon>
        <taxon>Chromadorea</taxon>
        <taxon>Rhabditida</taxon>
        <taxon>Tylenchina</taxon>
        <taxon>Cephalobomorpha</taxon>
        <taxon>Cephaloboidea</taxon>
        <taxon>Cephalobidae</taxon>
        <taxon>Acrobeloides</taxon>
    </lineage>
</organism>
<evidence type="ECO:0000313" key="3">
    <source>
        <dbReference type="WBParaSite" id="ACRNAN_scaffold33638.g15921.t1"/>
    </source>
</evidence>
<dbReference type="AlphaFoldDB" id="A0A914DPE3"/>
<evidence type="ECO:0000259" key="1">
    <source>
        <dbReference type="PROSITE" id="PS51271"/>
    </source>
</evidence>